<dbReference type="EMBL" id="JAEACQ010000237">
    <property type="protein sequence ID" value="MBL7629819.1"/>
    <property type="molecule type" value="Genomic_DNA"/>
</dbReference>
<organism evidence="3 4">
    <name type="scientific">Frankia nepalensis</name>
    <dbReference type="NCBI Taxonomy" id="1836974"/>
    <lineage>
        <taxon>Bacteria</taxon>
        <taxon>Bacillati</taxon>
        <taxon>Actinomycetota</taxon>
        <taxon>Actinomycetes</taxon>
        <taxon>Frankiales</taxon>
        <taxon>Frankiaceae</taxon>
        <taxon>Frankia</taxon>
    </lineage>
</organism>
<dbReference type="RefSeq" id="WP_202999740.1">
    <property type="nucleotide sequence ID" value="NZ_JADWYU010000087.1"/>
</dbReference>
<dbReference type="Pfam" id="PF00400">
    <property type="entry name" value="WD40"/>
    <property type="match status" value="1"/>
</dbReference>
<dbReference type="SMART" id="SM00320">
    <property type="entry name" value="WD40"/>
    <property type="match status" value="2"/>
</dbReference>
<name>A0A937UNF6_9ACTN</name>
<evidence type="ECO:0000313" key="4">
    <source>
        <dbReference type="Proteomes" id="UP000604475"/>
    </source>
</evidence>
<feature type="region of interest" description="Disordered" evidence="2">
    <location>
        <begin position="640"/>
        <end position="663"/>
    </location>
</feature>
<reference evidence="3" key="1">
    <citation type="submission" date="2020-12" db="EMBL/GenBank/DDBJ databases">
        <title>Genomic characterization of non-nitrogen-fixing Frankia strains.</title>
        <authorList>
            <person name="Carlos-Shanley C."/>
            <person name="Guerra T."/>
            <person name="Hahn D."/>
        </authorList>
    </citation>
    <scope>NUCLEOTIDE SEQUENCE</scope>
    <source>
        <strain evidence="3">CN6</strain>
    </source>
</reference>
<evidence type="ECO:0000256" key="2">
    <source>
        <dbReference type="SAM" id="MobiDB-lite"/>
    </source>
</evidence>
<dbReference type="Proteomes" id="UP000604475">
    <property type="component" value="Unassembled WGS sequence"/>
</dbReference>
<evidence type="ECO:0000313" key="3">
    <source>
        <dbReference type="EMBL" id="MBL7629819.1"/>
    </source>
</evidence>
<dbReference type="Gene3D" id="2.130.10.10">
    <property type="entry name" value="YVTN repeat-like/Quinoprotein amine dehydrogenase"/>
    <property type="match status" value="2"/>
</dbReference>
<dbReference type="PROSITE" id="PS50082">
    <property type="entry name" value="WD_REPEATS_2"/>
    <property type="match status" value="2"/>
</dbReference>
<dbReference type="InterPro" id="IPR015943">
    <property type="entry name" value="WD40/YVTN_repeat-like_dom_sf"/>
</dbReference>
<gene>
    <name evidence="3" type="ORF">I7412_22145</name>
</gene>
<dbReference type="InterPro" id="IPR011044">
    <property type="entry name" value="Quino_amine_DH_bsu"/>
</dbReference>
<feature type="compositionally biased region" description="Basic and acidic residues" evidence="2">
    <location>
        <begin position="652"/>
        <end position="663"/>
    </location>
</feature>
<dbReference type="InterPro" id="IPR001680">
    <property type="entry name" value="WD40_rpt"/>
</dbReference>
<feature type="repeat" description="WD" evidence="1">
    <location>
        <begin position="260"/>
        <end position="301"/>
    </location>
</feature>
<feature type="repeat" description="WD" evidence="1">
    <location>
        <begin position="559"/>
        <end position="581"/>
    </location>
</feature>
<evidence type="ECO:0000256" key="1">
    <source>
        <dbReference type="PROSITE-ProRule" id="PRU00221"/>
    </source>
</evidence>
<accession>A0A937UNF6</accession>
<keyword evidence="4" id="KW-1185">Reference proteome</keyword>
<sequence>MRTRTAVRLLRRASKTGSPLDRMRARRAVSRLARALLAGDTLDGRAAEAASALVASLAARPTVVSTGIADTVRRALRSLPDGAASHRICALALGGDAEASAAAADAGYLPPDGPDLAALLVLTGQIDRYRDLVVDDQMLAVAYTAAAGGLKERLRAAVRESGQVDALRMMLGGTREARLRALSRPEQEYLVDALVAASRYEDTWALLIDLPVLSALFAAGRLHGAGWAPRQPGDRVLFDRLAAAQRAVLANPRGRFQNVFPEITGRVTHLSFAPDAPQLVLTTESGDVHLWDLDSGRPVRTVVLPGGRRGVDRVLHLGNDQLFIVAGAPDGPHHNGYLADRDGLRPLALSGWVRAVVRTSAGHLVVATTSPKWRWESLTIETWSGGSLVSSQRVAGWGEGDPVLSWDGSLVAFGGTVYTTVSEVELDMSGDGSVNSRVVTTEVSDGYWLKVIQVATGSVVQEWRSGWDYRLGHPVSFSPDGHDLVFSDLDAIPLPPGAGRWRRWDGPDSDRPVRVGAFAVAEGSDTVVFASGPDIVVSTWSDRELVGRVPGDRKIPRHLAVSPDGELFAALNHDDTVSLWDRHIARLGPLLAAPLTDAVPADLALVDAVSAAGLPERYRDTVEALAALLRHRFAHEIHLAGPAENPPTGMTRKHDVALGEDRE</sequence>
<keyword evidence="1" id="KW-0853">WD repeat</keyword>
<proteinExistence type="predicted"/>
<dbReference type="SUPFAM" id="SSF50969">
    <property type="entry name" value="YVTN repeat-like/Quinoprotein amine dehydrogenase"/>
    <property type="match status" value="1"/>
</dbReference>
<protein>
    <submittedName>
        <fullName evidence="3">WD40 repeat domain-containing protein</fullName>
    </submittedName>
</protein>
<comment type="caution">
    <text evidence="3">The sequence shown here is derived from an EMBL/GenBank/DDBJ whole genome shotgun (WGS) entry which is preliminary data.</text>
</comment>
<dbReference type="AlphaFoldDB" id="A0A937UNF6"/>